<protein>
    <submittedName>
        <fullName evidence="1">Uncharacterized protein</fullName>
    </submittedName>
</protein>
<evidence type="ECO:0000313" key="1">
    <source>
        <dbReference type="EMBL" id="KAI0057406.1"/>
    </source>
</evidence>
<keyword evidence="2" id="KW-1185">Reference proteome</keyword>
<comment type="caution">
    <text evidence="1">The sequence shown here is derived from an EMBL/GenBank/DDBJ whole genome shotgun (WGS) entry which is preliminary data.</text>
</comment>
<evidence type="ECO:0000313" key="2">
    <source>
        <dbReference type="Proteomes" id="UP000814140"/>
    </source>
</evidence>
<reference evidence="1" key="1">
    <citation type="submission" date="2021-03" db="EMBL/GenBank/DDBJ databases">
        <authorList>
            <consortium name="DOE Joint Genome Institute"/>
            <person name="Ahrendt S."/>
            <person name="Looney B.P."/>
            <person name="Miyauchi S."/>
            <person name="Morin E."/>
            <person name="Drula E."/>
            <person name="Courty P.E."/>
            <person name="Chicoki N."/>
            <person name="Fauchery L."/>
            <person name="Kohler A."/>
            <person name="Kuo A."/>
            <person name="Labutti K."/>
            <person name="Pangilinan J."/>
            <person name="Lipzen A."/>
            <person name="Riley R."/>
            <person name="Andreopoulos W."/>
            <person name="He G."/>
            <person name="Johnson J."/>
            <person name="Barry K.W."/>
            <person name="Grigoriev I.V."/>
            <person name="Nagy L."/>
            <person name="Hibbett D."/>
            <person name="Henrissat B."/>
            <person name="Matheny P.B."/>
            <person name="Labbe J."/>
            <person name="Martin F."/>
        </authorList>
    </citation>
    <scope>NUCLEOTIDE SEQUENCE</scope>
    <source>
        <strain evidence="1">HHB10654</strain>
    </source>
</reference>
<sequence>MNRYANIFQKDATKYYGAPFDDAGAGITLRSSDLVNFRVYKVILAKASPVFKDMFSQGPAMREADEKETGTGHDQSTVFPVPEDSHTLAALLTLCYPLDPPILSTLEEMASVIAAAKKYGMDPAYKLATRTFAESQLLRERPRMAYGIMCRYRLEHEARVAARACLQKPLELDALDEELPFIDGRALRELWRYHRQCTAAVVALTQPENFGWITRRPGELWEFPQDVCRCGRLKYTIGENQARWCWWPKHWWNEYMQRANVALKDVPCGDTVTARDILRPSFQDSEVCDKCKGNLVDCMLEFSQYFADTIEAEISKIAIELPF</sequence>
<organism evidence="1 2">
    <name type="scientific">Artomyces pyxidatus</name>
    <dbReference type="NCBI Taxonomy" id="48021"/>
    <lineage>
        <taxon>Eukaryota</taxon>
        <taxon>Fungi</taxon>
        <taxon>Dikarya</taxon>
        <taxon>Basidiomycota</taxon>
        <taxon>Agaricomycotina</taxon>
        <taxon>Agaricomycetes</taxon>
        <taxon>Russulales</taxon>
        <taxon>Auriscalpiaceae</taxon>
        <taxon>Artomyces</taxon>
    </lineage>
</organism>
<accession>A0ACB8SNQ1</accession>
<gene>
    <name evidence="1" type="ORF">BV25DRAFT_1920124</name>
</gene>
<name>A0ACB8SNQ1_9AGAM</name>
<dbReference type="EMBL" id="MU277247">
    <property type="protein sequence ID" value="KAI0057406.1"/>
    <property type="molecule type" value="Genomic_DNA"/>
</dbReference>
<dbReference type="Proteomes" id="UP000814140">
    <property type="component" value="Unassembled WGS sequence"/>
</dbReference>
<reference evidence="1" key="2">
    <citation type="journal article" date="2022" name="New Phytol.">
        <title>Evolutionary transition to the ectomycorrhizal habit in the genomes of a hyperdiverse lineage of mushroom-forming fungi.</title>
        <authorList>
            <person name="Looney B."/>
            <person name="Miyauchi S."/>
            <person name="Morin E."/>
            <person name="Drula E."/>
            <person name="Courty P.E."/>
            <person name="Kohler A."/>
            <person name="Kuo A."/>
            <person name="LaButti K."/>
            <person name="Pangilinan J."/>
            <person name="Lipzen A."/>
            <person name="Riley R."/>
            <person name="Andreopoulos W."/>
            <person name="He G."/>
            <person name="Johnson J."/>
            <person name="Nolan M."/>
            <person name="Tritt A."/>
            <person name="Barry K.W."/>
            <person name="Grigoriev I.V."/>
            <person name="Nagy L.G."/>
            <person name="Hibbett D."/>
            <person name="Henrissat B."/>
            <person name="Matheny P.B."/>
            <person name="Labbe J."/>
            <person name="Martin F.M."/>
        </authorList>
    </citation>
    <scope>NUCLEOTIDE SEQUENCE</scope>
    <source>
        <strain evidence="1">HHB10654</strain>
    </source>
</reference>
<proteinExistence type="predicted"/>